<dbReference type="NCBIfam" id="NF041551">
    <property type="entry name" value="YlcI_YnfO_N"/>
    <property type="match status" value="1"/>
</dbReference>
<accession>A0A106X461</accession>
<proteinExistence type="predicted"/>
<evidence type="ECO:0000313" key="2">
    <source>
        <dbReference type="EMBL" id="KWZ61244.1"/>
    </source>
</evidence>
<dbReference type="RefSeq" id="WP_059550253.1">
    <property type="nucleotide sequence ID" value="NZ_CM003771.1"/>
</dbReference>
<gene>
    <name evidence="2" type="ORF">WK57_12165</name>
    <name evidence="1" type="ORF">WL29_03620</name>
</gene>
<name>A0A106X461_9BURK</name>
<evidence type="ECO:0000313" key="4">
    <source>
        <dbReference type="Proteomes" id="UP000070119"/>
    </source>
</evidence>
<sequence>MKSATFPSVRVEPELRDAAESVLREGETLSNFVEQSIRDGIERRRHQSEFIARGIASRDEARRTGDYVSSSEVLEQLGRRLDTLRSTKRQSR</sequence>
<organism evidence="1 3">
    <name type="scientific">Burkholderia ubonensis</name>
    <dbReference type="NCBI Taxonomy" id="101571"/>
    <lineage>
        <taxon>Bacteria</taxon>
        <taxon>Pseudomonadati</taxon>
        <taxon>Pseudomonadota</taxon>
        <taxon>Betaproteobacteria</taxon>
        <taxon>Burkholderiales</taxon>
        <taxon>Burkholderiaceae</taxon>
        <taxon>Burkholderia</taxon>
        <taxon>Burkholderia cepacia complex</taxon>
    </lineage>
</organism>
<dbReference type="Proteomes" id="UP000070119">
    <property type="component" value="Chromosome 1"/>
</dbReference>
<reference evidence="2 4" key="2">
    <citation type="submission" date="2015-11" db="EMBL/GenBank/DDBJ databases">
        <authorList>
            <person name="Sahl J."/>
            <person name="Wagner D."/>
            <person name="Keim P."/>
        </authorList>
    </citation>
    <scope>NUCLEOTIDE SEQUENCE [LARGE SCALE GENOMIC DNA]</scope>
    <source>
        <strain evidence="2 4">MSMB1157</strain>
    </source>
</reference>
<dbReference type="AlphaFoldDB" id="A0A106X461"/>
<evidence type="ECO:0000313" key="3">
    <source>
        <dbReference type="Proteomes" id="UP000060630"/>
    </source>
</evidence>
<protein>
    <submittedName>
        <fullName evidence="1">Prevent-host-death protein</fullName>
    </submittedName>
</protein>
<comment type="caution">
    <text evidence="1">The sequence shown here is derived from an EMBL/GenBank/DDBJ whole genome shotgun (WGS) entry which is preliminary data.</text>
</comment>
<reference evidence="1 3" key="1">
    <citation type="submission" date="2015-11" db="EMBL/GenBank/DDBJ databases">
        <title>Expanding the genomic diversity of Burkholderia species for the development of highly accurate diagnostics.</title>
        <authorList>
            <person name="Sahl J."/>
            <person name="Keim P."/>
            <person name="Wagner D."/>
        </authorList>
    </citation>
    <scope>NUCLEOTIDE SEQUENCE [LARGE SCALE GENOMIC DNA]</scope>
    <source>
        <strain evidence="1 3">MSMB2087WGS</strain>
    </source>
</reference>
<evidence type="ECO:0000313" key="1">
    <source>
        <dbReference type="EMBL" id="KWA73828.1"/>
    </source>
</evidence>
<dbReference type="EMBL" id="LPHD01000187">
    <property type="protein sequence ID" value="KWA73828.1"/>
    <property type="molecule type" value="Genomic_DNA"/>
</dbReference>
<dbReference type="Proteomes" id="UP000060630">
    <property type="component" value="Unassembled WGS sequence"/>
</dbReference>
<dbReference type="EMBL" id="LNJU01000001">
    <property type="protein sequence ID" value="KWZ61244.1"/>
    <property type="molecule type" value="Genomic_DNA"/>
</dbReference>